<dbReference type="OrthoDB" id="3265283at2759"/>
<evidence type="ECO:0000313" key="1">
    <source>
        <dbReference type="EMBL" id="KAA1084343.1"/>
    </source>
</evidence>
<comment type="caution">
    <text evidence="1">The sequence shown here is derived from an EMBL/GenBank/DDBJ whole genome shotgun (WGS) entry which is preliminary data.</text>
</comment>
<dbReference type="AlphaFoldDB" id="A0A5B0N775"/>
<protein>
    <submittedName>
        <fullName evidence="1">Uncharacterized protein</fullName>
    </submittedName>
</protein>
<reference evidence="1 2" key="1">
    <citation type="submission" date="2019-05" db="EMBL/GenBank/DDBJ databases">
        <title>Emergence of the Ug99 lineage of the wheat stem rust pathogen through somatic hybridization.</title>
        <authorList>
            <person name="Li F."/>
            <person name="Upadhyaya N.M."/>
            <person name="Sperschneider J."/>
            <person name="Matny O."/>
            <person name="Nguyen-Phuc H."/>
            <person name="Mago R."/>
            <person name="Raley C."/>
            <person name="Miller M.E."/>
            <person name="Silverstein K.A.T."/>
            <person name="Henningsen E."/>
            <person name="Hirsch C.D."/>
            <person name="Visser B."/>
            <person name="Pretorius Z.A."/>
            <person name="Steffenson B.J."/>
            <person name="Schwessinger B."/>
            <person name="Dodds P.N."/>
            <person name="Figueroa M."/>
        </authorList>
    </citation>
    <scope>NUCLEOTIDE SEQUENCE [LARGE SCALE GENOMIC DNA]</scope>
    <source>
        <strain evidence="1">21-0</strain>
    </source>
</reference>
<dbReference type="Proteomes" id="UP000324748">
    <property type="component" value="Unassembled WGS sequence"/>
</dbReference>
<organism evidence="1 2">
    <name type="scientific">Puccinia graminis f. sp. tritici</name>
    <dbReference type="NCBI Taxonomy" id="56615"/>
    <lineage>
        <taxon>Eukaryota</taxon>
        <taxon>Fungi</taxon>
        <taxon>Dikarya</taxon>
        <taxon>Basidiomycota</taxon>
        <taxon>Pucciniomycotina</taxon>
        <taxon>Pucciniomycetes</taxon>
        <taxon>Pucciniales</taxon>
        <taxon>Pucciniaceae</taxon>
        <taxon>Puccinia</taxon>
    </lineage>
</organism>
<name>A0A5B0N775_PUCGR</name>
<keyword evidence="2" id="KW-1185">Reference proteome</keyword>
<accession>A0A5B0N775</accession>
<proteinExistence type="predicted"/>
<sequence>MSATSQVQDLFEKIFSISQSPSQIPQATKDDLIFQRFSCPPILAEDEEDEGMWYVVNSKMDSLFGIENCKENLKSGKFGIEAVLDYLKKAREHPTWNADELLTLKLERIYNCYIGVTSQGYKGADEGRK</sequence>
<dbReference type="EMBL" id="VSWC01000118">
    <property type="protein sequence ID" value="KAA1084343.1"/>
    <property type="molecule type" value="Genomic_DNA"/>
</dbReference>
<gene>
    <name evidence="1" type="ORF">PGT21_025026</name>
</gene>
<evidence type="ECO:0000313" key="2">
    <source>
        <dbReference type="Proteomes" id="UP000324748"/>
    </source>
</evidence>